<accession>A0A8J8P2C6</accession>
<feature type="compositionally biased region" description="Polar residues" evidence="1">
    <location>
        <begin position="163"/>
        <end position="177"/>
    </location>
</feature>
<dbReference type="CDD" id="cd00082">
    <property type="entry name" value="HisKA"/>
    <property type="match status" value="1"/>
</dbReference>
<protein>
    <recommendedName>
        <fullName evidence="2">Signal transduction histidine kinase dimerisation/phosphoacceptor domain-containing protein</fullName>
    </recommendedName>
</protein>
<proteinExistence type="predicted"/>
<dbReference type="Gene3D" id="1.10.287.130">
    <property type="match status" value="1"/>
</dbReference>
<dbReference type="OrthoDB" id="60033at2759"/>
<dbReference type="SMART" id="SM00388">
    <property type="entry name" value="HisKA"/>
    <property type="match status" value="1"/>
</dbReference>
<name>A0A8J8P2C6_HALGN</name>
<comment type="caution">
    <text evidence="3">The sequence shown here is derived from an EMBL/GenBank/DDBJ whole genome shotgun (WGS) entry which is preliminary data.</text>
</comment>
<sequence length="355" mass="40082">MLTSTNAKNKNIQRLIIWSYYILRNFQYYGFIQLDLLGHITFCVMFQEMSTQVYDTYISSIKEQTLMVQETFQNTLDIVPNGVLIYDINSKRITFANQEMCDIVGKQAVGADPIGYESLQDKICLFSLYNKMSLSDADSDTNFSTKDCKQQLNQSKIKKRESSSSGLLSDTKTTSKPRNLPHRDSILSGNSTIGCLSTGSKTSAALRMHPNSKSLSKIDERSEVKVNLWQFILAMQDAQANKKTEAVFKARDPKKYIQVKTTLINGGAQIIAFCSDITKIKEVEVQGQKMRATFFSSVAHELRTPLNSIIPILKLIIDMLPTIDKERLTNFMQVVLNSSLHLQSVIEDALDIRAL</sequence>
<evidence type="ECO:0000313" key="4">
    <source>
        <dbReference type="Proteomes" id="UP000785679"/>
    </source>
</evidence>
<dbReference type="InterPro" id="IPR003661">
    <property type="entry name" value="HisK_dim/P_dom"/>
</dbReference>
<reference evidence="3" key="1">
    <citation type="submission" date="2019-06" db="EMBL/GenBank/DDBJ databases">
        <authorList>
            <person name="Zheng W."/>
        </authorList>
    </citation>
    <scope>NUCLEOTIDE SEQUENCE</scope>
    <source>
        <strain evidence="3">QDHG01</strain>
    </source>
</reference>
<dbReference type="EMBL" id="RRYP01001523">
    <property type="protein sequence ID" value="TNV85827.1"/>
    <property type="molecule type" value="Genomic_DNA"/>
</dbReference>
<dbReference type="InterPro" id="IPR000014">
    <property type="entry name" value="PAS"/>
</dbReference>
<feature type="domain" description="Signal transduction histidine kinase dimerisation/phosphoacceptor" evidence="2">
    <location>
        <begin position="290"/>
        <end position="355"/>
    </location>
</feature>
<dbReference type="Proteomes" id="UP000785679">
    <property type="component" value="Unassembled WGS sequence"/>
</dbReference>
<evidence type="ECO:0000256" key="1">
    <source>
        <dbReference type="SAM" id="MobiDB-lite"/>
    </source>
</evidence>
<dbReference type="Pfam" id="PF13188">
    <property type="entry name" value="PAS_8"/>
    <property type="match status" value="1"/>
</dbReference>
<dbReference type="GO" id="GO:0000155">
    <property type="term" value="F:phosphorelay sensor kinase activity"/>
    <property type="evidence" value="ECO:0007669"/>
    <property type="project" value="InterPro"/>
</dbReference>
<evidence type="ECO:0000259" key="2">
    <source>
        <dbReference type="SMART" id="SM00388"/>
    </source>
</evidence>
<feature type="region of interest" description="Disordered" evidence="1">
    <location>
        <begin position="154"/>
        <end position="187"/>
    </location>
</feature>
<dbReference type="AlphaFoldDB" id="A0A8J8P2C6"/>
<dbReference type="SUPFAM" id="SSF47384">
    <property type="entry name" value="Homodimeric domain of signal transducing histidine kinase"/>
    <property type="match status" value="1"/>
</dbReference>
<keyword evidence="4" id="KW-1185">Reference proteome</keyword>
<dbReference type="Pfam" id="PF00512">
    <property type="entry name" value="HisKA"/>
    <property type="match status" value="1"/>
</dbReference>
<dbReference type="InterPro" id="IPR036097">
    <property type="entry name" value="HisK_dim/P_sf"/>
</dbReference>
<organism evidence="3 4">
    <name type="scientific">Halteria grandinella</name>
    <dbReference type="NCBI Taxonomy" id="5974"/>
    <lineage>
        <taxon>Eukaryota</taxon>
        <taxon>Sar</taxon>
        <taxon>Alveolata</taxon>
        <taxon>Ciliophora</taxon>
        <taxon>Intramacronucleata</taxon>
        <taxon>Spirotrichea</taxon>
        <taxon>Stichotrichia</taxon>
        <taxon>Sporadotrichida</taxon>
        <taxon>Halteriidae</taxon>
        <taxon>Halteria</taxon>
    </lineage>
</organism>
<gene>
    <name evidence="3" type="ORF">FGO68_gene2536</name>
</gene>
<evidence type="ECO:0000313" key="3">
    <source>
        <dbReference type="EMBL" id="TNV85827.1"/>
    </source>
</evidence>